<dbReference type="PATRIC" id="fig|45065.4.peg.213"/>
<accession>A0A0W0U9Y1</accession>
<dbReference type="STRING" id="45065.Lgee_0197"/>
<dbReference type="NCBIfam" id="TIGR03765">
    <property type="entry name" value="ICE_PFL_4695"/>
    <property type="match status" value="1"/>
</dbReference>
<dbReference type="Proteomes" id="UP000054785">
    <property type="component" value="Unassembled WGS sequence"/>
</dbReference>
<dbReference type="Pfam" id="PF11072">
    <property type="entry name" value="DUF2859"/>
    <property type="match status" value="1"/>
</dbReference>
<dbReference type="RefSeq" id="WP_058387045.1">
    <property type="nucleotide sequence ID" value="NZ_CAAAHN010000015.1"/>
</dbReference>
<dbReference type="OrthoDB" id="8560395at2"/>
<keyword evidence="2" id="KW-1185">Reference proteome</keyword>
<gene>
    <name evidence="1" type="ORF">Lgee_0197</name>
</gene>
<dbReference type="EMBL" id="LNYC01000004">
    <property type="protein sequence ID" value="KTD04444.1"/>
    <property type="molecule type" value="Genomic_DNA"/>
</dbReference>
<organism evidence="1 2">
    <name type="scientific">Legionella geestiana</name>
    <dbReference type="NCBI Taxonomy" id="45065"/>
    <lineage>
        <taxon>Bacteria</taxon>
        <taxon>Pseudomonadati</taxon>
        <taxon>Pseudomonadota</taxon>
        <taxon>Gammaproteobacteria</taxon>
        <taxon>Legionellales</taxon>
        <taxon>Legionellaceae</taxon>
        <taxon>Legionella</taxon>
    </lineage>
</organism>
<dbReference type="AlphaFoldDB" id="A0A0W0U9Y1"/>
<sequence>MRKLSIIAYLLMIVSCYAWQVDTHSLTEESLQLENKSDVRLPASSKATVGKVNKRKLELINFSYSIFIIGDDAFSQQWLKEHAQELEDKHALGFVTNISGSTQLEALQELVKAPLLPANVDDLLAIFKESHYPLIFHEGELWQ</sequence>
<comment type="caution">
    <text evidence="1">The sequence shown here is derived from an EMBL/GenBank/DDBJ whole genome shotgun (WGS) entry which is preliminary data.</text>
</comment>
<dbReference type="InterPro" id="IPR021300">
    <property type="entry name" value="Integr_conj_element_PFL4695"/>
</dbReference>
<proteinExistence type="predicted"/>
<name>A0A0W0U9Y1_9GAMM</name>
<evidence type="ECO:0000313" key="1">
    <source>
        <dbReference type="EMBL" id="KTD04444.1"/>
    </source>
</evidence>
<evidence type="ECO:0000313" key="2">
    <source>
        <dbReference type="Proteomes" id="UP000054785"/>
    </source>
</evidence>
<reference evidence="1 2" key="1">
    <citation type="submission" date="2015-11" db="EMBL/GenBank/DDBJ databases">
        <title>Genomic analysis of 38 Legionella species identifies large and diverse effector repertoires.</title>
        <authorList>
            <person name="Burstein D."/>
            <person name="Amaro F."/>
            <person name="Zusman T."/>
            <person name="Lifshitz Z."/>
            <person name="Cohen O."/>
            <person name="Gilbert J.A."/>
            <person name="Pupko T."/>
            <person name="Shuman H.A."/>
            <person name="Segal G."/>
        </authorList>
    </citation>
    <scope>NUCLEOTIDE SEQUENCE [LARGE SCALE GENOMIC DNA]</scope>
    <source>
        <strain evidence="1 2">ATCC 49504</strain>
    </source>
</reference>
<protein>
    <submittedName>
        <fullName evidence="1">Uncharacterized protein</fullName>
    </submittedName>
</protein>
<dbReference type="PROSITE" id="PS51257">
    <property type="entry name" value="PROKAR_LIPOPROTEIN"/>
    <property type="match status" value="1"/>
</dbReference>